<dbReference type="InterPro" id="IPR036451">
    <property type="entry name" value="CblAdoTrfase-like_sf"/>
</dbReference>
<dbReference type="PANTHER" id="PTHR12213">
    <property type="entry name" value="CORRINOID ADENOSYLTRANSFERASE"/>
    <property type="match status" value="1"/>
</dbReference>
<comment type="catalytic activity">
    <reaction evidence="4">
        <text>2 cob(II)alamin + reduced [electron-transfer flavoprotein] + 2 ATP = 2 adenosylcob(III)alamin + 2 triphosphate + oxidized [electron-transfer flavoprotein] + 3 H(+)</text>
        <dbReference type="Rhea" id="RHEA:28671"/>
        <dbReference type="Rhea" id="RHEA-COMP:10685"/>
        <dbReference type="Rhea" id="RHEA-COMP:10686"/>
        <dbReference type="ChEBI" id="CHEBI:15378"/>
        <dbReference type="ChEBI" id="CHEBI:16304"/>
        <dbReference type="ChEBI" id="CHEBI:18036"/>
        <dbReference type="ChEBI" id="CHEBI:18408"/>
        <dbReference type="ChEBI" id="CHEBI:30616"/>
        <dbReference type="ChEBI" id="CHEBI:57692"/>
        <dbReference type="ChEBI" id="CHEBI:58307"/>
        <dbReference type="EC" id="2.5.1.17"/>
    </reaction>
</comment>
<sequence length="184" mass="20803">MRIYTKTGDKGTTSLFGGTRVSKSSLQIECNGAIDELNSFIGFAKISVKSSVLRDLLTFIQKDLYTIMAALSGSSKTPLLRIKQNITLFEKTIDTLDKKLPTLTDFIIPQNNEPSTRLHICRTVCRRVERLLIRYCEEKGLDEKKLTLDTQKSPAILMQYFNRLSDLLFMMARAETDGEQIAKG</sequence>
<keyword evidence="3 4" id="KW-0067">ATP-binding</keyword>
<organism evidence="6 7">
    <name type="scientific">Candidatus Roizmanbacteria bacterium GW2011_GWA1_41_13</name>
    <dbReference type="NCBI Taxonomy" id="1618474"/>
    <lineage>
        <taxon>Bacteria</taxon>
        <taxon>Candidatus Roizmaniibacteriota</taxon>
    </lineage>
</organism>
<dbReference type="PATRIC" id="fig|1618474.3.peg.480"/>
<dbReference type="InterPro" id="IPR016030">
    <property type="entry name" value="CblAdoTrfase-like"/>
</dbReference>
<proteinExistence type="inferred from homology"/>
<protein>
    <recommendedName>
        <fullName evidence="4">Corrinoid adenosyltransferase</fullName>
        <ecNumber evidence="4">2.5.1.17</ecNumber>
    </recommendedName>
    <alternativeName>
        <fullName evidence="4">Cob(II)alamin adenosyltransferase</fullName>
    </alternativeName>
    <alternativeName>
        <fullName evidence="4">Cob(II)yrinic acid a,c-diamide adenosyltransferase</fullName>
    </alternativeName>
    <alternativeName>
        <fullName evidence="4">Cobinamide/cobalamin adenosyltransferase</fullName>
    </alternativeName>
</protein>
<dbReference type="GO" id="GO:0005524">
    <property type="term" value="F:ATP binding"/>
    <property type="evidence" value="ECO:0007669"/>
    <property type="project" value="UniProtKB-UniRule"/>
</dbReference>
<evidence type="ECO:0000256" key="3">
    <source>
        <dbReference type="ARBA" id="ARBA00022840"/>
    </source>
</evidence>
<accession>A0A0G0UZT2</accession>
<gene>
    <name evidence="6" type="ORF">UU41_C0012G0010</name>
</gene>
<dbReference type="UniPathway" id="UPA00148">
    <property type="reaction ID" value="UER00233"/>
</dbReference>
<dbReference type="EMBL" id="LCAN01000012">
    <property type="protein sequence ID" value="KKR94128.1"/>
    <property type="molecule type" value="Genomic_DNA"/>
</dbReference>
<keyword evidence="1 4" id="KW-0808">Transferase</keyword>
<name>A0A0G0UZT2_9BACT</name>
<comment type="catalytic activity">
    <reaction evidence="4">
        <text>2 cob(II)yrinate a,c diamide + reduced [electron-transfer flavoprotein] + 2 ATP = 2 adenosylcob(III)yrinate a,c-diamide + 2 triphosphate + oxidized [electron-transfer flavoprotein] + 3 H(+)</text>
        <dbReference type="Rhea" id="RHEA:11528"/>
        <dbReference type="Rhea" id="RHEA-COMP:10685"/>
        <dbReference type="Rhea" id="RHEA-COMP:10686"/>
        <dbReference type="ChEBI" id="CHEBI:15378"/>
        <dbReference type="ChEBI" id="CHEBI:18036"/>
        <dbReference type="ChEBI" id="CHEBI:30616"/>
        <dbReference type="ChEBI" id="CHEBI:57692"/>
        <dbReference type="ChEBI" id="CHEBI:58307"/>
        <dbReference type="ChEBI" id="CHEBI:58503"/>
        <dbReference type="ChEBI" id="CHEBI:58537"/>
        <dbReference type="EC" id="2.5.1.17"/>
    </reaction>
</comment>
<dbReference type="Proteomes" id="UP000034961">
    <property type="component" value="Unassembled WGS sequence"/>
</dbReference>
<dbReference type="NCBIfam" id="TIGR00636">
    <property type="entry name" value="PduO_Nterm"/>
    <property type="match status" value="1"/>
</dbReference>
<comment type="caution">
    <text evidence="6">The sequence shown here is derived from an EMBL/GenBank/DDBJ whole genome shotgun (WGS) entry which is preliminary data.</text>
</comment>
<dbReference type="InterPro" id="IPR029499">
    <property type="entry name" value="PduO-typ"/>
</dbReference>
<dbReference type="GO" id="GO:0009236">
    <property type="term" value="P:cobalamin biosynthetic process"/>
    <property type="evidence" value="ECO:0007669"/>
    <property type="project" value="UniProtKB-UniRule"/>
</dbReference>
<dbReference type="EC" id="2.5.1.17" evidence="4"/>
<dbReference type="SUPFAM" id="SSF89028">
    <property type="entry name" value="Cobalamin adenosyltransferase-like"/>
    <property type="match status" value="1"/>
</dbReference>
<dbReference type="AlphaFoldDB" id="A0A0G0UZT2"/>
<evidence type="ECO:0000256" key="1">
    <source>
        <dbReference type="ARBA" id="ARBA00022679"/>
    </source>
</evidence>
<keyword evidence="2 4" id="KW-0547">Nucleotide-binding</keyword>
<evidence type="ECO:0000313" key="7">
    <source>
        <dbReference type="Proteomes" id="UP000034961"/>
    </source>
</evidence>
<comment type="similarity">
    <text evidence="4">Belongs to the Cob(I)alamin adenosyltransferase family.</text>
</comment>
<dbReference type="PANTHER" id="PTHR12213:SF0">
    <property type="entry name" value="CORRINOID ADENOSYLTRANSFERASE MMAB"/>
    <property type="match status" value="1"/>
</dbReference>
<comment type="pathway">
    <text evidence="4">Cofactor biosynthesis; adenosylcobalamin biosynthesis; adenosylcobalamin from cob(II)yrinate a,c-diamide: step 2/7.</text>
</comment>
<evidence type="ECO:0000259" key="5">
    <source>
        <dbReference type="Pfam" id="PF01923"/>
    </source>
</evidence>
<reference evidence="6 7" key="1">
    <citation type="journal article" date="2015" name="Nature">
        <title>rRNA introns, odd ribosomes, and small enigmatic genomes across a large radiation of phyla.</title>
        <authorList>
            <person name="Brown C.T."/>
            <person name="Hug L.A."/>
            <person name="Thomas B.C."/>
            <person name="Sharon I."/>
            <person name="Castelle C.J."/>
            <person name="Singh A."/>
            <person name="Wilkins M.J."/>
            <person name="Williams K.H."/>
            <person name="Banfield J.F."/>
        </authorList>
    </citation>
    <scope>NUCLEOTIDE SEQUENCE [LARGE SCALE GENOMIC DNA]</scope>
</reference>
<evidence type="ECO:0000313" key="6">
    <source>
        <dbReference type="EMBL" id="KKR94128.1"/>
    </source>
</evidence>
<dbReference type="Pfam" id="PF01923">
    <property type="entry name" value="Cob_adeno_trans"/>
    <property type="match status" value="1"/>
</dbReference>
<keyword evidence="4" id="KW-0169">Cobalamin biosynthesis</keyword>
<dbReference type="GO" id="GO:0008817">
    <property type="term" value="F:corrinoid adenosyltransferase activity"/>
    <property type="evidence" value="ECO:0007669"/>
    <property type="project" value="UniProtKB-UniRule"/>
</dbReference>
<dbReference type="Gene3D" id="1.20.1200.10">
    <property type="entry name" value="Cobalamin adenosyltransferase-like"/>
    <property type="match status" value="1"/>
</dbReference>
<feature type="domain" description="Cobalamin adenosyltransferase-like" evidence="5">
    <location>
        <begin position="3"/>
        <end position="174"/>
    </location>
</feature>
<evidence type="ECO:0000256" key="4">
    <source>
        <dbReference type="RuleBase" id="RU366026"/>
    </source>
</evidence>
<evidence type="ECO:0000256" key="2">
    <source>
        <dbReference type="ARBA" id="ARBA00022741"/>
    </source>
</evidence>